<evidence type="ECO:0000256" key="1">
    <source>
        <dbReference type="SAM" id="MobiDB-lite"/>
    </source>
</evidence>
<evidence type="ECO:0000313" key="2">
    <source>
        <dbReference type="EMBL" id="QKS25702.1"/>
    </source>
</evidence>
<dbReference type="RefSeq" id="WP_022521525.1">
    <property type="nucleotide sequence ID" value="NZ_CP054580.1"/>
</dbReference>
<organism evidence="2 3">
    <name type="scientific">Vreelandella titanicae</name>
    <dbReference type="NCBI Taxonomy" id="664683"/>
    <lineage>
        <taxon>Bacteria</taxon>
        <taxon>Pseudomonadati</taxon>
        <taxon>Pseudomonadota</taxon>
        <taxon>Gammaproteobacteria</taxon>
        <taxon>Oceanospirillales</taxon>
        <taxon>Halomonadaceae</taxon>
        <taxon>Vreelandella</taxon>
    </lineage>
</organism>
<dbReference type="Proteomes" id="UP000509761">
    <property type="component" value="Chromosome"/>
</dbReference>
<dbReference type="EMBL" id="CP054580">
    <property type="protein sequence ID" value="QKS25702.1"/>
    <property type="molecule type" value="Genomic_DNA"/>
</dbReference>
<sequence>MSYQPSIEDIAYLAQNQPEHFSSPATTLRSIQNAMQADEVQRETLEAITAQNHYNDFLANDGQALTESPIPSMPLPVLEGRPQAQDPEFGAVCTVCASQTPCIEKVEVVCHTHAKSNQRVTLQGENELVDTECKIYFVADKFVTGEGTLEDFFEGTQLKDEGNVAITIAGDCSHGQHTLYWTDELNGTELPPGATTTLDFTVMTRPVPPIPIPNPVMGMSHEAKMAFKVAVMLLQVLMRRSHMVNEQSFRITYDGTNDFCFTTVTLPQFKIDGSVTVVPPNLERHHVEKSDGRSLAQEMGMGSRVRQETQRQGWGVEAALNIVCGAATPTITVGNEASTTTTYDTGPSLRRANNQQQQKSAVERFIDTLTDASQRIAKNLSATESDDDQLLSFFTHGPAITVGATTEQVEEEGGPGLTHKITPGISLIYEFGIRLDIYLALKMAARKTPHGRALVLFLENLEEGIDTYMVQAGLKAKLYMEVALGVGPSPTEDGLGNHTLRVTYDFQEQAFDSPEGEISITLRAVVGGGIIGYFDSVVTEETVFNYEVTLATSGSISLTIEDGQWGYRLSHTGAVLRVQGYKKADVESGGNEPVAGGRPTPNHHTQHSSAQVIETADGQGWVADGEAHAYRLADSWQGAFHPFT</sequence>
<proteinExistence type="predicted"/>
<gene>
    <name evidence="2" type="ORF">FX987_03498</name>
</gene>
<dbReference type="AlphaFoldDB" id="A0AAP9NRH6"/>
<reference evidence="2 3" key="1">
    <citation type="submission" date="2019-12" db="EMBL/GenBank/DDBJ databases">
        <title>Genome sequencing and assembly of endphytes of Porphyra tenera.</title>
        <authorList>
            <person name="Park J.M."/>
            <person name="Shin R."/>
            <person name="Jo S.H."/>
        </authorList>
    </citation>
    <scope>NUCLEOTIDE SEQUENCE [LARGE SCALE GENOMIC DNA]</scope>
    <source>
        <strain evidence="2 3">GPM3</strain>
    </source>
</reference>
<keyword evidence="3" id="KW-1185">Reference proteome</keyword>
<evidence type="ECO:0000313" key="3">
    <source>
        <dbReference type="Proteomes" id="UP000509761"/>
    </source>
</evidence>
<feature type="region of interest" description="Disordered" evidence="1">
    <location>
        <begin position="586"/>
        <end position="610"/>
    </location>
</feature>
<name>A0AAP9NRH6_9GAMM</name>
<accession>A0AAP9NRH6</accession>
<protein>
    <submittedName>
        <fullName evidence="2">Uncharacterized protein</fullName>
    </submittedName>
</protein>